<organism evidence="2 3">
    <name type="scientific">Cupriavidus gilardii J11</name>
    <dbReference type="NCBI Taxonomy" id="936133"/>
    <lineage>
        <taxon>Bacteria</taxon>
        <taxon>Pseudomonadati</taxon>
        <taxon>Pseudomonadota</taxon>
        <taxon>Betaproteobacteria</taxon>
        <taxon>Burkholderiales</taxon>
        <taxon>Burkholderiaceae</taxon>
        <taxon>Cupriavidus</taxon>
    </lineage>
</organism>
<reference evidence="2 3" key="1">
    <citation type="submission" date="2019-07" db="EMBL/GenBank/DDBJ databases">
        <title>Genome sequencing of lignin-degrading bacterial isolates.</title>
        <authorList>
            <person name="Gladden J."/>
        </authorList>
    </citation>
    <scope>NUCLEOTIDE SEQUENCE [LARGE SCALE GENOMIC DNA]</scope>
    <source>
        <strain evidence="2 3">J11</strain>
    </source>
</reference>
<keyword evidence="1" id="KW-1133">Transmembrane helix</keyword>
<dbReference type="Pfam" id="PF13994">
    <property type="entry name" value="PgaD"/>
    <property type="match status" value="1"/>
</dbReference>
<keyword evidence="1" id="KW-0472">Membrane</keyword>
<dbReference type="InterPro" id="IPR023829">
    <property type="entry name" value="PGA_PgaD"/>
</dbReference>
<dbReference type="EMBL" id="VLJN01000002">
    <property type="protein sequence ID" value="TWG88903.1"/>
    <property type="molecule type" value="Genomic_DNA"/>
</dbReference>
<evidence type="ECO:0000256" key="1">
    <source>
        <dbReference type="SAM" id="Phobius"/>
    </source>
</evidence>
<accession>A0A562BW43</accession>
<keyword evidence="3" id="KW-1185">Reference proteome</keyword>
<name>A0A562BW43_9BURK</name>
<gene>
    <name evidence="2" type="ORF">L602_001000001020</name>
</gene>
<evidence type="ECO:0000313" key="3">
    <source>
        <dbReference type="Proteomes" id="UP000318141"/>
    </source>
</evidence>
<sequence>MKVVMNPDEMIVRSQRSRLGWLIDALLTALAWIGFGWLCASGVHAVLQAADSGPGVPVLSALLPTMDTLAIYVVVAVINGIVLLAWARYNQYRFSGLDRRRAIPALGKEELARSFGVSAQRLQAMQEAKVVVVVHQEDGGILDVRLG</sequence>
<dbReference type="GO" id="GO:0043709">
    <property type="term" value="P:cell adhesion involved in single-species biofilm formation"/>
    <property type="evidence" value="ECO:0007669"/>
    <property type="project" value="InterPro"/>
</dbReference>
<evidence type="ECO:0000313" key="2">
    <source>
        <dbReference type="EMBL" id="TWG88903.1"/>
    </source>
</evidence>
<dbReference type="NCBIfam" id="TIGR03940">
    <property type="entry name" value="PGA_PgaD"/>
    <property type="match status" value="1"/>
</dbReference>
<protein>
    <submittedName>
        <fullName evidence="2">Biofilm PGA synthesis protein PgaD</fullName>
    </submittedName>
</protein>
<feature type="transmembrane region" description="Helical" evidence="1">
    <location>
        <begin position="69"/>
        <end position="89"/>
    </location>
</feature>
<feature type="transmembrane region" description="Helical" evidence="1">
    <location>
        <begin position="21"/>
        <end position="49"/>
    </location>
</feature>
<dbReference type="Proteomes" id="UP000318141">
    <property type="component" value="Unassembled WGS sequence"/>
</dbReference>
<proteinExistence type="predicted"/>
<dbReference type="AlphaFoldDB" id="A0A562BW43"/>
<keyword evidence="1" id="KW-0812">Transmembrane</keyword>
<comment type="caution">
    <text evidence="2">The sequence shown here is derived from an EMBL/GenBank/DDBJ whole genome shotgun (WGS) entry which is preliminary data.</text>
</comment>